<comment type="function">
    <text evidence="3">Catalyzes the epimerization of the C3' and C5'positions of dTDP-6-deoxy-D-xylo-4-hexulose, forming dTDP-6-deoxy-L-lyxo-4-hexulose.</text>
</comment>
<comment type="similarity">
    <text evidence="3">Belongs to the dTDP-4-dehydrorhamnose 3,5-epimerase family.</text>
</comment>
<dbReference type="Proteomes" id="UP000179242">
    <property type="component" value="Unassembled WGS sequence"/>
</dbReference>
<accession>A0A1F4U7R7</accession>
<dbReference type="GO" id="GO:0019305">
    <property type="term" value="P:dTDP-rhamnose biosynthetic process"/>
    <property type="evidence" value="ECO:0007669"/>
    <property type="project" value="UniProtKB-UniRule"/>
</dbReference>
<evidence type="ECO:0000313" key="4">
    <source>
        <dbReference type="EMBL" id="OGC40343.1"/>
    </source>
</evidence>
<dbReference type="PANTHER" id="PTHR21047:SF2">
    <property type="entry name" value="THYMIDINE DIPHOSPHO-4-KETO-RHAMNOSE 3,5-EPIMERASE"/>
    <property type="match status" value="1"/>
</dbReference>
<dbReference type="InterPro" id="IPR000888">
    <property type="entry name" value="RmlC-like"/>
</dbReference>
<dbReference type="PANTHER" id="PTHR21047">
    <property type="entry name" value="DTDP-6-DEOXY-D-GLUCOSE-3,5 EPIMERASE"/>
    <property type="match status" value="1"/>
</dbReference>
<dbReference type="NCBIfam" id="TIGR01221">
    <property type="entry name" value="rmlC"/>
    <property type="match status" value="1"/>
</dbReference>
<dbReference type="UniPathway" id="UPA00124"/>
<feature type="site" description="Participates in a stacking interaction with the thymidine ring of dTDP-4-oxo-6-deoxyglucose" evidence="2">
    <location>
        <position position="140"/>
    </location>
</feature>
<sequence length="186" mass="21061">MGVFNFKETNIPGVIVIDSKAFHDERGFFTETYNKGNFDQIKFKETFIQDNLSKSSKGVVRGLHYQINPNPMGKLVRCIKGKIFDVGVDVRKGSLTLGKWYGEILDDQNMKMIYFPPGIAHGFLCLADDTYVYYKCTGLYAKDDERALIWNDPAVGIKWPLDLIDGEPNLSDKDKVHPALAQADLF</sequence>
<reference evidence="4 5" key="1">
    <citation type="journal article" date="2016" name="Nat. Commun.">
        <title>Thousands of microbial genomes shed light on interconnected biogeochemical processes in an aquifer system.</title>
        <authorList>
            <person name="Anantharaman K."/>
            <person name="Brown C.T."/>
            <person name="Hug L.A."/>
            <person name="Sharon I."/>
            <person name="Castelle C.J."/>
            <person name="Probst A.J."/>
            <person name="Thomas B.C."/>
            <person name="Singh A."/>
            <person name="Wilkins M.J."/>
            <person name="Karaoz U."/>
            <person name="Brodie E.L."/>
            <person name="Williams K.H."/>
            <person name="Hubbard S.S."/>
            <person name="Banfield J.F."/>
        </authorList>
    </citation>
    <scope>NUCLEOTIDE SEQUENCE [LARGE SCALE GENOMIC DNA]</scope>
</reference>
<protein>
    <recommendedName>
        <fullName evidence="3">dTDP-4-dehydrorhamnose 3,5-epimerase</fullName>
        <ecNumber evidence="3">5.1.3.13</ecNumber>
    </recommendedName>
    <alternativeName>
        <fullName evidence="3">Thymidine diphospho-4-keto-rhamnose 3,5-epimerase</fullName>
    </alternativeName>
</protein>
<dbReference type="CDD" id="cd00438">
    <property type="entry name" value="cupin_RmlC"/>
    <property type="match status" value="1"/>
</dbReference>
<dbReference type="GO" id="GO:0005829">
    <property type="term" value="C:cytosol"/>
    <property type="evidence" value="ECO:0007669"/>
    <property type="project" value="TreeGrafter"/>
</dbReference>
<keyword evidence="3" id="KW-0413">Isomerase</keyword>
<evidence type="ECO:0000313" key="5">
    <source>
        <dbReference type="Proteomes" id="UP000179242"/>
    </source>
</evidence>
<proteinExistence type="inferred from homology"/>
<dbReference type="EMBL" id="MEUJ01000004">
    <property type="protein sequence ID" value="OGC40343.1"/>
    <property type="molecule type" value="Genomic_DNA"/>
</dbReference>
<dbReference type="GO" id="GO:0000271">
    <property type="term" value="P:polysaccharide biosynthetic process"/>
    <property type="evidence" value="ECO:0007669"/>
    <property type="project" value="TreeGrafter"/>
</dbReference>
<organism evidence="4 5">
    <name type="scientific">candidate division WOR-1 bacterium RIFOXYC2_FULL_46_14</name>
    <dbReference type="NCBI Taxonomy" id="1802587"/>
    <lineage>
        <taxon>Bacteria</taxon>
        <taxon>Bacillati</taxon>
        <taxon>Saganbacteria</taxon>
    </lineage>
</organism>
<dbReference type="Gene3D" id="2.60.120.10">
    <property type="entry name" value="Jelly Rolls"/>
    <property type="match status" value="1"/>
</dbReference>
<dbReference type="GO" id="GO:0008830">
    <property type="term" value="F:dTDP-4-dehydrorhamnose 3,5-epimerase activity"/>
    <property type="evidence" value="ECO:0007669"/>
    <property type="project" value="UniProtKB-UniRule"/>
</dbReference>
<dbReference type="EC" id="5.1.3.13" evidence="3"/>
<feature type="active site" description="Proton donor" evidence="1">
    <location>
        <position position="134"/>
    </location>
</feature>
<comment type="catalytic activity">
    <reaction evidence="3">
        <text>dTDP-4-dehydro-6-deoxy-alpha-D-glucose = dTDP-4-dehydro-beta-L-rhamnose</text>
        <dbReference type="Rhea" id="RHEA:16969"/>
        <dbReference type="ChEBI" id="CHEBI:57649"/>
        <dbReference type="ChEBI" id="CHEBI:62830"/>
        <dbReference type="EC" id="5.1.3.13"/>
    </reaction>
</comment>
<evidence type="ECO:0000256" key="2">
    <source>
        <dbReference type="PIRSR" id="PIRSR600888-3"/>
    </source>
</evidence>
<comment type="pathway">
    <text evidence="3">Carbohydrate biosynthesis; dTDP-L-rhamnose biosynthesis.</text>
</comment>
<dbReference type="Pfam" id="PF00908">
    <property type="entry name" value="dTDP_sugar_isom"/>
    <property type="match status" value="1"/>
</dbReference>
<dbReference type="InterPro" id="IPR011051">
    <property type="entry name" value="RmlC_Cupin_sf"/>
</dbReference>
<dbReference type="AlphaFoldDB" id="A0A1F4U7R7"/>
<dbReference type="InterPro" id="IPR014710">
    <property type="entry name" value="RmlC-like_jellyroll"/>
</dbReference>
<dbReference type="SUPFAM" id="SSF51182">
    <property type="entry name" value="RmlC-like cupins"/>
    <property type="match status" value="1"/>
</dbReference>
<feature type="active site" description="Proton acceptor" evidence="1">
    <location>
        <position position="64"/>
    </location>
</feature>
<comment type="subunit">
    <text evidence="3">Homodimer.</text>
</comment>
<name>A0A1F4U7R7_UNCSA</name>
<evidence type="ECO:0000256" key="3">
    <source>
        <dbReference type="RuleBase" id="RU364069"/>
    </source>
</evidence>
<gene>
    <name evidence="4" type="ORF">A2438_03630</name>
</gene>
<evidence type="ECO:0000256" key="1">
    <source>
        <dbReference type="PIRSR" id="PIRSR600888-1"/>
    </source>
</evidence>
<comment type="caution">
    <text evidence="4">The sequence shown here is derived from an EMBL/GenBank/DDBJ whole genome shotgun (WGS) entry which is preliminary data.</text>
</comment>